<dbReference type="InterPro" id="IPR038332">
    <property type="entry name" value="PPE_sf"/>
</dbReference>
<dbReference type="EMBL" id="CP046600">
    <property type="protein sequence ID" value="QUR66264.1"/>
    <property type="molecule type" value="Genomic_DNA"/>
</dbReference>
<evidence type="ECO:0000313" key="2">
    <source>
        <dbReference type="EMBL" id="QUR66264.1"/>
    </source>
</evidence>
<gene>
    <name evidence="2" type="ORF">F6B93_03430</name>
</gene>
<accession>A0A975JV43</accession>
<reference evidence="2" key="1">
    <citation type="submission" date="2019-12" db="EMBL/GenBank/DDBJ databases">
        <title>Mycobacterium spongiae sp. nov.</title>
        <authorList>
            <person name="Stinear T."/>
        </authorList>
    </citation>
    <scope>NUCLEOTIDE SEQUENCE</scope>
    <source>
        <strain evidence="2">FSD4b-SM</strain>
    </source>
</reference>
<sequence length="98" mass="9425">MSFVIAAPEALVAVASDLAGIGSMINAANTAAAAPTTAVAPAGSDEVSAAIAALFGQYAQAHQATCAQAAGFHEQFVKTLTAGAGSYASAEATNASPV</sequence>
<dbReference type="InterPro" id="IPR000084">
    <property type="entry name" value="PE-PGRS_N"/>
</dbReference>
<dbReference type="Proteomes" id="UP000682202">
    <property type="component" value="Chromosome"/>
</dbReference>
<evidence type="ECO:0000313" key="3">
    <source>
        <dbReference type="Proteomes" id="UP000682202"/>
    </source>
</evidence>
<keyword evidence="3" id="KW-1185">Reference proteome</keyword>
<name>A0A975JV43_9MYCO</name>
<dbReference type="KEGG" id="mspg:F6B93_03430"/>
<dbReference type="Gene3D" id="1.10.287.850">
    <property type="entry name" value="HP0062-like domain"/>
    <property type="match status" value="1"/>
</dbReference>
<feature type="domain" description="PE" evidence="1">
    <location>
        <begin position="4"/>
        <end position="94"/>
    </location>
</feature>
<proteinExistence type="predicted"/>
<dbReference type="FunFam" id="1.10.287.850:FF:000001">
    <property type="entry name" value="PE_PGRS39"/>
    <property type="match status" value="1"/>
</dbReference>
<evidence type="ECO:0000259" key="1">
    <source>
        <dbReference type="Pfam" id="PF00934"/>
    </source>
</evidence>
<protein>
    <submittedName>
        <fullName evidence="2">PE domain-containing protein</fullName>
    </submittedName>
</protein>
<dbReference type="AlphaFoldDB" id="A0A975JV43"/>
<organism evidence="2 3">
    <name type="scientific">Mycobacterium spongiae</name>
    <dbReference type="NCBI Taxonomy" id="886343"/>
    <lineage>
        <taxon>Bacteria</taxon>
        <taxon>Bacillati</taxon>
        <taxon>Actinomycetota</taxon>
        <taxon>Actinomycetes</taxon>
        <taxon>Mycobacteriales</taxon>
        <taxon>Mycobacteriaceae</taxon>
        <taxon>Mycobacterium</taxon>
    </lineage>
</organism>
<dbReference type="Pfam" id="PF00934">
    <property type="entry name" value="PE"/>
    <property type="match status" value="1"/>
</dbReference>
<dbReference type="SUPFAM" id="SSF140459">
    <property type="entry name" value="PE/PPE dimer-like"/>
    <property type="match status" value="1"/>
</dbReference>